<accession>A0ABN7SX53</accession>
<reference evidence="3 4" key="1">
    <citation type="submission" date="2021-04" db="EMBL/GenBank/DDBJ databases">
        <authorList>
            <person name="Bliznina A."/>
        </authorList>
    </citation>
    <scope>NUCLEOTIDE SEQUENCE [LARGE SCALE GENOMIC DNA]</scope>
</reference>
<sequence length="283" mass="32031">MNQGHQPINLNLNCNSDANSFNDDHADKSADFEALIQVISNPLYFGLLMAGSFVLGFIVATLICTRRFKKARKKKEQPNGGINLNLNCNSEANSLNDDHADKSADFQAFINIISNPTYFFLMMAGAFMIGSILTCTVCLCRSGRMRKGYKKEIKEIREENKEERKQQTNANNTYHPSPMIMPISPPPAYHQQLPQFQTSTPMIVGHAASPRFDRSFTEPDPFRMSIGKVSRISYIEELPPTPTRPRRTRNASGRRTRPSNLRANIFADEKAERASQYSKNEFE</sequence>
<keyword evidence="2" id="KW-0812">Transmembrane</keyword>
<feature type="region of interest" description="Disordered" evidence="1">
    <location>
        <begin position="158"/>
        <end position="177"/>
    </location>
</feature>
<feature type="region of interest" description="Disordered" evidence="1">
    <location>
        <begin position="238"/>
        <end position="283"/>
    </location>
</feature>
<gene>
    <name evidence="3" type="ORF">OKIOD_LOCUS11799</name>
</gene>
<dbReference type="EMBL" id="OU015566">
    <property type="protein sequence ID" value="CAG5106863.1"/>
    <property type="molecule type" value="Genomic_DNA"/>
</dbReference>
<evidence type="ECO:0000256" key="2">
    <source>
        <dbReference type="SAM" id="Phobius"/>
    </source>
</evidence>
<evidence type="ECO:0000313" key="4">
    <source>
        <dbReference type="Proteomes" id="UP001158576"/>
    </source>
</evidence>
<dbReference type="Proteomes" id="UP001158576">
    <property type="component" value="Chromosome 1"/>
</dbReference>
<keyword evidence="4" id="KW-1185">Reference proteome</keyword>
<feature type="transmembrane region" description="Helical" evidence="2">
    <location>
        <begin position="43"/>
        <end position="65"/>
    </location>
</feature>
<organism evidence="3 4">
    <name type="scientific">Oikopleura dioica</name>
    <name type="common">Tunicate</name>
    <dbReference type="NCBI Taxonomy" id="34765"/>
    <lineage>
        <taxon>Eukaryota</taxon>
        <taxon>Metazoa</taxon>
        <taxon>Chordata</taxon>
        <taxon>Tunicata</taxon>
        <taxon>Appendicularia</taxon>
        <taxon>Copelata</taxon>
        <taxon>Oikopleuridae</taxon>
        <taxon>Oikopleura</taxon>
    </lineage>
</organism>
<feature type="compositionally biased region" description="Basic residues" evidence="1">
    <location>
        <begin position="244"/>
        <end position="257"/>
    </location>
</feature>
<evidence type="ECO:0000256" key="1">
    <source>
        <dbReference type="SAM" id="MobiDB-lite"/>
    </source>
</evidence>
<feature type="transmembrane region" description="Helical" evidence="2">
    <location>
        <begin position="118"/>
        <end position="139"/>
    </location>
</feature>
<keyword evidence="2" id="KW-1133">Transmembrane helix</keyword>
<keyword evidence="2" id="KW-0472">Membrane</keyword>
<name>A0ABN7SX53_OIKDI</name>
<proteinExistence type="predicted"/>
<protein>
    <submittedName>
        <fullName evidence="3">Oidioi.mRNA.OKI2018_I69.chr1.g3034.t1.cds</fullName>
    </submittedName>
</protein>
<evidence type="ECO:0000313" key="3">
    <source>
        <dbReference type="EMBL" id="CAG5106863.1"/>
    </source>
</evidence>